<sequence>MTVPEILANHALGSNPPTAEIHQSTHGSDWLWAVFALMLLADLMALFWSSRRPRNLLFHQLAIVILTTSPITYFFMAFNLGHTPVVVEWDRSRGFGPLTRDVWYVHYIQWFINAPLLLLITFLGTGFPLMSGFLPLWGFFTMGVFCLLYICLHLIFDTGREAFPTHTGRTRGGFLGSAFFLTLLWLLYPLVWALDDVIGPTGEVVWYSILDLLTGPVFLSFLWWWHREVNFAGSTTATQRQGVQV</sequence>
<dbReference type="EMBL" id="MU277240">
    <property type="protein sequence ID" value="KAI0057954.1"/>
    <property type="molecule type" value="Genomic_DNA"/>
</dbReference>
<comment type="caution">
    <text evidence="1">The sequence shown here is derived from an EMBL/GenBank/DDBJ whole genome shotgun (WGS) entry which is preliminary data.</text>
</comment>
<reference evidence="1" key="1">
    <citation type="submission" date="2021-03" db="EMBL/GenBank/DDBJ databases">
        <authorList>
            <consortium name="DOE Joint Genome Institute"/>
            <person name="Ahrendt S."/>
            <person name="Looney B.P."/>
            <person name="Miyauchi S."/>
            <person name="Morin E."/>
            <person name="Drula E."/>
            <person name="Courty P.E."/>
            <person name="Chicoki N."/>
            <person name="Fauchery L."/>
            <person name="Kohler A."/>
            <person name="Kuo A."/>
            <person name="Labutti K."/>
            <person name="Pangilinan J."/>
            <person name="Lipzen A."/>
            <person name="Riley R."/>
            <person name="Andreopoulos W."/>
            <person name="He G."/>
            <person name="Johnson J."/>
            <person name="Barry K.W."/>
            <person name="Grigoriev I.V."/>
            <person name="Nagy L."/>
            <person name="Hibbett D."/>
            <person name="Henrissat B."/>
            <person name="Matheny P.B."/>
            <person name="Labbe J."/>
            <person name="Martin F."/>
        </authorList>
    </citation>
    <scope>NUCLEOTIDE SEQUENCE</scope>
    <source>
        <strain evidence="1">HHB10654</strain>
    </source>
</reference>
<protein>
    <submittedName>
        <fullName evidence="1">Family A G protein-coupled receptor-like protein</fullName>
    </submittedName>
</protein>
<evidence type="ECO:0000313" key="2">
    <source>
        <dbReference type="Proteomes" id="UP000814140"/>
    </source>
</evidence>
<keyword evidence="2" id="KW-1185">Reference proteome</keyword>
<organism evidence="1 2">
    <name type="scientific">Artomyces pyxidatus</name>
    <dbReference type="NCBI Taxonomy" id="48021"/>
    <lineage>
        <taxon>Eukaryota</taxon>
        <taxon>Fungi</taxon>
        <taxon>Dikarya</taxon>
        <taxon>Basidiomycota</taxon>
        <taxon>Agaricomycotina</taxon>
        <taxon>Agaricomycetes</taxon>
        <taxon>Russulales</taxon>
        <taxon>Auriscalpiaceae</taxon>
        <taxon>Artomyces</taxon>
    </lineage>
</organism>
<evidence type="ECO:0000313" key="1">
    <source>
        <dbReference type="EMBL" id="KAI0057954.1"/>
    </source>
</evidence>
<accession>A0ACB8SMZ5</accession>
<name>A0ACB8SMZ5_9AGAM</name>
<reference evidence="1" key="2">
    <citation type="journal article" date="2022" name="New Phytol.">
        <title>Evolutionary transition to the ectomycorrhizal habit in the genomes of a hyperdiverse lineage of mushroom-forming fungi.</title>
        <authorList>
            <person name="Looney B."/>
            <person name="Miyauchi S."/>
            <person name="Morin E."/>
            <person name="Drula E."/>
            <person name="Courty P.E."/>
            <person name="Kohler A."/>
            <person name="Kuo A."/>
            <person name="LaButti K."/>
            <person name="Pangilinan J."/>
            <person name="Lipzen A."/>
            <person name="Riley R."/>
            <person name="Andreopoulos W."/>
            <person name="He G."/>
            <person name="Johnson J."/>
            <person name="Nolan M."/>
            <person name="Tritt A."/>
            <person name="Barry K.W."/>
            <person name="Grigoriev I.V."/>
            <person name="Nagy L.G."/>
            <person name="Hibbett D."/>
            <person name="Henrissat B."/>
            <person name="Matheny P.B."/>
            <person name="Labbe J."/>
            <person name="Martin F.M."/>
        </authorList>
    </citation>
    <scope>NUCLEOTIDE SEQUENCE</scope>
    <source>
        <strain evidence="1">HHB10654</strain>
    </source>
</reference>
<gene>
    <name evidence="1" type="ORF">BV25DRAFT_1872197</name>
</gene>
<dbReference type="Proteomes" id="UP000814140">
    <property type="component" value="Unassembled WGS sequence"/>
</dbReference>
<proteinExistence type="predicted"/>